<dbReference type="CDD" id="cd03257">
    <property type="entry name" value="ABC_NikE_OppD_transporters"/>
    <property type="match status" value="1"/>
</dbReference>
<evidence type="ECO:0000313" key="6">
    <source>
        <dbReference type="Proteomes" id="UP000660021"/>
    </source>
</evidence>
<dbReference type="Gene3D" id="3.40.50.300">
    <property type="entry name" value="P-loop containing nucleotide triphosphate hydrolases"/>
    <property type="match status" value="1"/>
</dbReference>
<keyword evidence="2" id="KW-0547">Nucleotide-binding</keyword>
<feature type="domain" description="ABC transporter" evidence="4">
    <location>
        <begin position="6"/>
        <end position="250"/>
    </location>
</feature>
<evidence type="ECO:0000259" key="4">
    <source>
        <dbReference type="PROSITE" id="PS50893"/>
    </source>
</evidence>
<reference evidence="5 6" key="1">
    <citation type="submission" date="2020-08" db="EMBL/GenBank/DDBJ databases">
        <title>Genome public.</title>
        <authorList>
            <person name="Liu C."/>
            <person name="Sun Q."/>
        </authorList>
    </citation>
    <scope>NUCLEOTIDE SEQUENCE [LARGE SCALE GENOMIC DNA]</scope>
    <source>
        <strain evidence="5 6">New-38</strain>
    </source>
</reference>
<keyword evidence="6" id="KW-1185">Reference proteome</keyword>
<protein>
    <submittedName>
        <fullName evidence="5">ABC transporter ATP-binding protein</fullName>
    </submittedName>
</protein>
<evidence type="ECO:0000256" key="2">
    <source>
        <dbReference type="ARBA" id="ARBA00022741"/>
    </source>
</evidence>
<proteinExistence type="predicted"/>
<dbReference type="Proteomes" id="UP000660021">
    <property type="component" value="Unassembled WGS sequence"/>
</dbReference>
<dbReference type="InterPro" id="IPR003439">
    <property type="entry name" value="ABC_transporter-like_ATP-bd"/>
</dbReference>
<dbReference type="PROSITE" id="PS50893">
    <property type="entry name" value="ABC_TRANSPORTER_2"/>
    <property type="match status" value="1"/>
</dbReference>
<dbReference type="PANTHER" id="PTHR43776">
    <property type="entry name" value="TRANSPORT ATP-BINDING PROTEIN"/>
    <property type="match status" value="1"/>
</dbReference>
<sequence>MSDVILEVRNLKKYFPTKKGQLHAVDDISFTLERGKTLGVVGESGCGKSTTGRAILRLQDPTSGQVLFQGKDITKFSTHEMRNLRTEMQMIFQDPFASLNPRKSVSEIIAAPLRLHKLCKNKQELERRVISLMETVGLSQRLMNTYPHELDGGRRQRIGIARALAMDPSFIVCDEPVSALDVSIQAQILNLLKKLQHERGLTYMFITHDLSVVNYFSDNIMVMYLGKMVEYAPSEELFASPTHPYTKALLSAIPVPDIHHKKERILLQGEISSPIDPKPGCRFAPRCAYARPECFEVEPKVYQVSPRHKVACHLCADQGLPLAESSQGN</sequence>
<dbReference type="InterPro" id="IPR050319">
    <property type="entry name" value="ABC_transp_ATP-bind"/>
</dbReference>
<dbReference type="NCBIfam" id="TIGR01727">
    <property type="entry name" value="oligo_HPY"/>
    <property type="match status" value="1"/>
</dbReference>
<keyword evidence="3 5" id="KW-0067">ATP-binding</keyword>
<dbReference type="InterPro" id="IPR013563">
    <property type="entry name" value="Oligopep_ABC_C"/>
</dbReference>
<name>A0ABR7HQH0_9FIRM</name>
<organism evidence="5 6">
    <name type="scientific">Pseudoflavonifractor hominis</name>
    <dbReference type="NCBI Taxonomy" id="2763059"/>
    <lineage>
        <taxon>Bacteria</taxon>
        <taxon>Bacillati</taxon>
        <taxon>Bacillota</taxon>
        <taxon>Clostridia</taxon>
        <taxon>Eubacteriales</taxon>
        <taxon>Oscillospiraceae</taxon>
        <taxon>Pseudoflavonifractor</taxon>
    </lineage>
</organism>
<dbReference type="GO" id="GO:0005524">
    <property type="term" value="F:ATP binding"/>
    <property type="evidence" value="ECO:0007669"/>
    <property type="project" value="UniProtKB-KW"/>
</dbReference>
<dbReference type="Pfam" id="PF00005">
    <property type="entry name" value="ABC_tran"/>
    <property type="match status" value="1"/>
</dbReference>
<comment type="caution">
    <text evidence="5">The sequence shown here is derived from an EMBL/GenBank/DDBJ whole genome shotgun (WGS) entry which is preliminary data.</text>
</comment>
<dbReference type="EMBL" id="JACOPR010000002">
    <property type="protein sequence ID" value="MBC5729771.1"/>
    <property type="molecule type" value="Genomic_DNA"/>
</dbReference>
<keyword evidence="1" id="KW-0813">Transport</keyword>
<dbReference type="InterPro" id="IPR027417">
    <property type="entry name" value="P-loop_NTPase"/>
</dbReference>
<dbReference type="PANTHER" id="PTHR43776:SF8">
    <property type="entry name" value="ABC TRANSPORTER, ATP-BINDING PROTEIN"/>
    <property type="match status" value="1"/>
</dbReference>
<dbReference type="RefSeq" id="WP_101692211.1">
    <property type="nucleotide sequence ID" value="NZ_JACOPR010000002.1"/>
</dbReference>
<evidence type="ECO:0000313" key="5">
    <source>
        <dbReference type="EMBL" id="MBC5729771.1"/>
    </source>
</evidence>
<accession>A0ABR7HQH0</accession>
<dbReference type="SMART" id="SM00382">
    <property type="entry name" value="AAA"/>
    <property type="match status" value="1"/>
</dbReference>
<dbReference type="Pfam" id="PF08352">
    <property type="entry name" value="oligo_HPY"/>
    <property type="match status" value="1"/>
</dbReference>
<gene>
    <name evidence="5" type="ORF">H8S34_02850</name>
</gene>
<evidence type="ECO:0000256" key="1">
    <source>
        <dbReference type="ARBA" id="ARBA00022448"/>
    </source>
</evidence>
<evidence type="ECO:0000256" key="3">
    <source>
        <dbReference type="ARBA" id="ARBA00022840"/>
    </source>
</evidence>
<dbReference type="SUPFAM" id="SSF52540">
    <property type="entry name" value="P-loop containing nucleoside triphosphate hydrolases"/>
    <property type="match status" value="1"/>
</dbReference>
<dbReference type="InterPro" id="IPR003593">
    <property type="entry name" value="AAA+_ATPase"/>
</dbReference>